<protein>
    <submittedName>
        <fullName evidence="5">Alpha-amylase/alpha-mannosidase</fullName>
    </submittedName>
</protein>
<keyword evidence="2 3" id="KW-0119">Carbohydrate metabolism</keyword>
<dbReference type="GO" id="GO:0005975">
    <property type="term" value="P:carbohydrate metabolic process"/>
    <property type="evidence" value="ECO:0007669"/>
    <property type="project" value="InterPro"/>
</dbReference>
<dbReference type="SUPFAM" id="SSF88713">
    <property type="entry name" value="Glycoside hydrolase/deacetylase"/>
    <property type="match status" value="1"/>
</dbReference>
<dbReference type="CDD" id="cd10797">
    <property type="entry name" value="GH57N_APU_like_1"/>
    <property type="match status" value="1"/>
</dbReference>
<reference evidence="6" key="1">
    <citation type="submission" date="2012-03" db="EMBL/GenBank/DDBJ databases">
        <title>Complete genome of Caldisphaera lagunensis DSM 15908.</title>
        <authorList>
            <person name="Lucas S."/>
            <person name="Copeland A."/>
            <person name="Lapidus A."/>
            <person name="Glavina del Rio T."/>
            <person name="Dalin E."/>
            <person name="Tice H."/>
            <person name="Bruce D."/>
            <person name="Goodwin L."/>
            <person name="Pitluck S."/>
            <person name="Peters L."/>
            <person name="Mikhailova N."/>
            <person name="Teshima H."/>
            <person name="Kyrpides N."/>
            <person name="Mavromatis K."/>
            <person name="Ivanova N."/>
            <person name="Brettin T."/>
            <person name="Detter J.C."/>
            <person name="Han C."/>
            <person name="Larimer F."/>
            <person name="Land M."/>
            <person name="Hauser L."/>
            <person name="Markowitz V."/>
            <person name="Cheng J.-F."/>
            <person name="Hugenholtz P."/>
            <person name="Woyke T."/>
            <person name="Wu D."/>
            <person name="Spring S."/>
            <person name="Schroeder M."/>
            <person name="Brambilla E."/>
            <person name="Klenk H.-P."/>
            <person name="Eisen J.A."/>
        </authorList>
    </citation>
    <scope>NUCLEOTIDE SEQUENCE [LARGE SCALE GENOMIC DNA]</scope>
    <source>
        <strain evidence="6">DSM 15908 / JCM 11604 / IC-154</strain>
    </source>
</reference>
<dbReference type="GO" id="GO:0003824">
    <property type="term" value="F:catalytic activity"/>
    <property type="evidence" value="ECO:0007669"/>
    <property type="project" value="InterPro"/>
</dbReference>
<dbReference type="Gene3D" id="3.20.110.10">
    <property type="entry name" value="Glycoside hydrolase 38, N terminal domain"/>
    <property type="match status" value="1"/>
</dbReference>
<dbReference type="eggNOG" id="arCOG03279">
    <property type="taxonomic scope" value="Archaea"/>
</dbReference>
<feature type="domain" description="Glycoside hydrolase family 57 N-terminal" evidence="4">
    <location>
        <begin position="106"/>
        <end position="304"/>
    </location>
</feature>
<dbReference type="PANTHER" id="PTHR36306">
    <property type="entry name" value="ALPHA-AMYLASE-RELATED-RELATED"/>
    <property type="match status" value="1"/>
</dbReference>
<dbReference type="InterPro" id="IPR004300">
    <property type="entry name" value="Glyco_hydro_57_N"/>
</dbReference>
<dbReference type="InterPro" id="IPR027291">
    <property type="entry name" value="Glyco_hydro_38_N_sf"/>
</dbReference>
<evidence type="ECO:0000313" key="5">
    <source>
        <dbReference type="EMBL" id="AFZ70464.1"/>
    </source>
</evidence>
<evidence type="ECO:0000259" key="4">
    <source>
        <dbReference type="Pfam" id="PF03065"/>
    </source>
</evidence>
<dbReference type="KEGG" id="clg:Calag_0719"/>
<dbReference type="InterPro" id="IPR021923">
    <property type="entry name" value="DUF3536"/>
</dbReference>
<dbReference type="Pfam" id="PF12055">
    <property type="entry name" value="DUF3536"/>
    <property type="match status" value="1"/>
</dbReference>
<evidence type="ECO:0000256" key="1">
    <source>
        <dbReference type="ARBA" id="ARBA00006821"/>
    </source>
</evidence>
<dbReference type="eggNOG" id="arCOG03358">
    <property type="taxonomic scope" value="Archaea"/>
</dbReference>
<dbReference type="Pfam" id="PF03065">
    <property type="entry name" value="Glyco_hydro_57"/>
    <property type="match status" value="1"/>
</dbReference>
<dbReference type="AlphaFoldDB" id="L0AAL0"/>
<dbReference type="OrthoDB" id="18576at2157"/>
<evidence type="ECO:0000313" key="6">
    <source>
        <dbReference type="Proteomes" id="UP000010469"/>
    </source>
</evidence>
<evidence type="ECO:0000256" key="2">
    <source>
        <dbReference type="ARBA" id="ARBA00023277"/>
    </source>
</evidence>
<dbReference type="PANTHER" id="PTHR36306:SF3">
    <property type="entry name" value="GLYCOSIDE HYDROLASE FAMILY 57"/>
    <property type="match status" value="1"/>
</dbReference>
<dbReference type="HOGENOM" id="CLU_018719_0_0_2"/>
<dbReference type="STRING" id="1056495.Calag_0719"/>
<dbReference type="GeneID" id="14211979"/>
<evidence type="ECO:0000256" key="3">
    <source>
        <dbReference type="RuleBase" id="RU361196"/>
    </source>
</evidence>
<dbReference type="InParanoid" id="L0AAL0"/>
<gene>
    <name evidence="5" type="ordered locus">Calag_0719</name>
</gene>
<dbReference type="InterPro" id="IPR011330">
    <property type="entry name" value="Glyco_hydro/deAcase_b/a-brl"/>
</dbReference>
<dbReference type="Proteomes" id="UP000010469">
    <property type="component" value="Chromosome"/>
</dbReference>
<accession>L0AAL0</accession>
<comment type="similarity">
    <text evidence="1 3">Belongs to the glycosyl hydrolase 57 family.</text>
</comment>
<proteinExistence type="inferred from homology"/>
<keyword evidence="6" id="KW-1185">Reference proteome</keyword>
<name>L0AAL0_CALLD</name>
<sequence length="802" mass="93809">MTNNEKYISIFGHFYQPPRFNPWTLEIDLDISSRPYHDWNDKITIESYLSNAYARLKNDDLIEDIVNNYEKITFSFGPLLLSYLKNKYNKLYNLIIEADKESASKFSGHGNAIAQPYAHIILPLSTKQNKERAIYWGIKYFEKTYDRYPEGFWLPEAAVDNQTLEILSNYGIKFVILSPHQAKSIKSGSEFIEVNEKKLNTKITYRAILPSGNNIGVIFYNRWLSGLVAFGEILKSGELFARKLIESFDNSDSPQLVSIATDGETYGHHKPKGEEELAKALSIIESNGINITNYSYYFSTYGPRLDVIINENTSWSCPHGIERWRSNCGCASEIRPGWNQEWRVPLRKSIDWLSDIVEDVIQKLGQQVSTDINNAILDYIDVMYNYDAEKVSTFIDKYVIKENENNTINFLKLMELVKNSILMQSSDAWFFEDIYRPEPIQSLKFAKRVIQLIEDLSNTKIEDKFLEILKDAKSNDQRYGNGKDIYEREVIPSFMPPEKIGASFAMRLLFKNYPNENDYYSYKIIIGPYKRYELGRARAINGIATLISKITWRSTPIVFSSIYYGWYNLHSGAKILMDQKSYFELDKNMEELFSKGLLPDIIDLIQKTFYPNYYNLNNLLKDDQKFVMDHVLESAIEELSKHYEILYNNYLPVMEYVKSLNLNYPKVFEILLQYELEKSFLEMLESEFIDFNKLGQVIQWSKNLEVKIDDLVHSILRNRIEKEIDNLIDNPKDINSISTLQQLLEISMELNVPIEYLWEAQNKFIYLRNRILRPIISSKEDMDKTFINSYKLISNNLKVKFP</sequence>
<dbReference type="InterPro" id="IPR052046">
    <property type="entry name" value="GH57_Enzymes"/>
</dbReference>
<organism evidence="5 6">
    <name type="scientific">Caldisphaera lagunensis (strain DSM 15908 / JCM 11604 / ANMR 0165 / IC-154)</name>
    <dbReference type="NCBI Taxonomy" id="1056495"/>
    <lineage>
        <taxon>Archaea</taxon>
        <taxon>Thermoproteota</taxon>
        <taxon>Thermoprotei</taxon>
        <taxon>Acidilobales</taxon>
        <taxon>Caldisphaeraceae</taxon>
        <taxon>Caldisphaera</taxon>
    </lineage>
</organism>
<dbReference type="RefSeq" id="WP_015232362.1">
    <property type="nucleotide sequence ID" value="NC_019791.1"/>
</dbReference>
<dbReference type="EMBL" id="CP003378">
    <property type="protein sequence ID" value="AFZ70464.1"/>
    <property type="molecule type" value="Genomic_DNA"/>
</dbReference>